<reference evidence="1 3" key="1">
    <citation type="submission" date="2018-06" db="EMBL/GenBank/DDBJ databases">
        <authorList>
            <consortium name="Pathogen Informatics"/>
            <person name="Doyle S."/>
        </authorList>
    </citation>
    <scope>NUCLEOTIDE SEQUENCE [LARGE SCALE GENOMIC DNA]</scope>
    <source>
        <strain evidence="1 3">NCTC10597</strain>
    </source>
</reference>
<dbReference type="OrthoDB" id="2436979at2"/>
<dbReference type="RefSeq" id="WP_109350186.1">
    <property type="nucleotide sequence ID" value="NZ_BJUE01000079.1"/>
</dbReference>
<comment type="caution">
    <text evidence="1">The sequence shown here is derived from an EMBL/GenBank/DDBJ whole genome shotgun (WGS) entry which is preliminary data.</text>
</comment>
<keyword evidence="4" id="KW-1185">Reference proteome</keyword>
<sequence length="145" mass="16494">MNFTTIERCNKTTDDLIAKEETTFLQQPIEFLKANQEHYIYLESADLEAHKMDAVVIEFDEMFEVYTALFGLRIQKKHGPAMKDYFKEHITSMLGSSSASFSGDEGIWEINIAFDALEGFTGKETIEEATAILVSFIDTMLAEIM</sequence>
<evidence type="ECO:0000313" key="2">
    <source>
        <dbReference type="EMBL" id="TDR34093.1"/>
    </source>
</evidence>
<evidence type="ECO:0000313" key="1">
    <source>
        <dbReference type="EMBL" id="STX08525.1"/>
    </source>
</evidence>
<evidence type="ECO:0000313" key="3">
    <source>
        <dbReference type="Proteomes" id="UP000254330"/>
    </source>
</evidence>
<dbReference type="EMBL" id="UGNP01000001">
    <property type="protein sequence ID" value="STX08525.1"/>
    <property type="molecule type" value="Genomic_DNA"/>
</dbReference>
<accession>A0A8B4Q868</accession>
<dbReference type="EMBL" id="SNZG01000043">
    <property type="protein sequence ID" value="TDR34093.1"/>
    <property type="molecule type" value="Genomic_DNA"/>
</dbReference>
<dbReference type="AlphaFoldDB" id="A0A8B4Q868"/>
<gene>
    <name evidence="2" type="ORF">DFR61_14314</name>
    <name evidence="1" type="ORF">NCTC10597_00189</name>
</gene>
<reference evidence="2 4" key="2">
    <citation type="submission" date="2019-03" db="EMBL/GenBank/DDBJ databases">
        <title>Genomic Encyclopedia of Type Strains, Phase IV (KMG-IV): sequencing the most valuable type-strain genomes for metagenomic binning, comparative biology and taxonomic classification.</title>
        <authorList>
            <person name="Goeker M."/>
        </authorList>
    </citation>
    <scope>NUCLEOTIDE SEQUENCE [LARGE SCALE GENOMIC DNA]</scope>
    <source>
        <strain evidence="2 4">DSM 20580</strain>
    </source>
</reference>
<dbReference type="Proteomes" id="UP000294641">
    <property type="component" value="Unassembled WGS sequence"/>
</dbReference>
<name>A0A8B4Q868_9BACL</name>
<protein>
    <submittedName>
        <fullName evidence="1">Uncharacterized protein</fullName>
    </submittedName>
</protein>
<organism evidence="1 3">
    <name type="scientific">Kurthia zopfii</name>
    <dbReference type="NCBI Taxonomy" id="1650"/>
    <lineage>
        <taxon>Bacteria</taxon>
        <taxon>Bacillati</taxon>
        <taxon>Bacillota</taxon>
        <taxon>Bacilli</taxon>
        <taxon>Bacillales</taxon>
        <taxon>Caryophanaceae</taxon>
        <taxon>Kurthia</taxon>
    </lineage>
</organism>
<dbReference type="Proteomes" id="UP000254330">
    <property type="component" value="Unassembled WGS sequence"/>
</dbReference>
<proteinExistence type="predicted"/>
<evidence type="ECO:0000313" key="4">
    <source>
        <dbReference type="Proteomes" id="UP000294641"/>
    </source>
</evidence>